<evidence type="ECO:0000256" key="1">
    <source>
        <dbReference type="SAM" id="MobiDB-lite"/>
    </source>
</evidence>
<feature type="region of interest" description="Disordered" evidence="1">
    <location>
        <begin position="1"/>
        <end position="24"/>
    </location>
</feature>
<reference evidence="2" key="1">
    <citation type="submission" date="2021-02" db="EMBL/GenBank/DDBJ databases">
        <authorList>
            <person name="Dougan E. K."/>
            <person name="Rhodes N."/>
            <person name="Thang M."/>
            <person name="Chan C."/>
        </authorList>
    </citation>
    <scope>NUCLEOTIDE SEQUENCE</scope>
</reference>
<dbReference type="Proteomes" id="UP000649617">
    <property type="component" value="Unassembled WGS sequence"/>
</dbReference>
<evidence type="ECO:0000313" key="2">
    <source>
        <dbReference type="EMBL" id="CAE7350437.1"/>
    </source>
</evidence>
<name>A0A812PDT3_SYMPI</name>
<gene>
    <name evidence="2" type="ORF">SPIL2461_LOCUS8314</name>
</gene>
<accession>A0A812PDT3</accession>
<comment type="caution">
    <text evidence="2">The sequence shown here is derived from an EMBL/GenBank/DDBJ whole genome shotgun (WGS) entry which is preliminary data.</text>
</comment>
<feature type="non-terminal residue" evidence="2">
    <location>
        <position position="329"/>
    </location>
</feature>
<sequence>ADGLPLSPAPVAECPPPEQGPPKGYDAFFTYPPSLDVYRKGMGTTRTSSTMTSVTLTTSLTLTTTLWHAEGSWQYVGSCTISGDCAQTPQDGEGQCTLTLPRGTPVKVTQVGSSPAGNFSIDGLDLVPGQDTGRTFVVDAAISWLGAGSGSSGGTGFWEVCIARPTCSDGLSVSPLSSAECPASAEDLPGCQAALPGELCVGDGECLTYTDLGNCPPAAVYRKETGSTRTLTSTTSATATFTPSAWQVAGPCTVTGTCAQSPNYPEPYGPDERCQLTLPAGSMVTIAAFATELNYDRLTINGQDYSGPGRAIVGKSFTVTGPPGFLGGT</sequence>
<dbReference type="AlphaFoldDB" id="A0A812PDT3"/>
<dbReference type="EMBL" id="CAJNIZ010013523">
    <property type="protein sequence ID" value="CAE7350437.1"/>
    <property type="molecule type" value="Genomic_DNA"/>
</dbReference>
<keyword evidence="3" id="KW-1185">Reference proteome</keyword>
<organism evidence="2 3">
    <name type="scientific">Symbiodinium pilosum</name>
    <name type="common">Dinoflagellate</name>
    <dbReference type="NCBI Taxonomy" id="2952"/>
    <lineage>
        <taxon>Eukaryota</taxon>
        <taxon>Sar</taxon>
        <taxon>Alveolata</taxon>
        <taxon>Dinophyceae</taxon>
        <taxon>Suessiales</taxon>
        <taxon>Symbiodiniaceae</taxon>
        <taxon>Symbiodinium</taxon>
    </lineage>
</organism>
<dbReference type="OrthoDB" id="418061at2759"/>
<protein>
    <submittedName>
        <fullName evidence="2">Uncharacterized protein</fullName>
    </submittedName>
</protein>
<proteinExistence type="predicted"/>
<evidence type="ECO:0000313" key="3">
    <source>
        <dbReference type="Proteomes" id="UP000649617"/>
    </source>
</evidence>